<reference evidence="2 3" key="1">
    <citation type="submission" date="2024-04" db="EMBL/GenBank/DDBJ databases">
        <title>The reference genome of an endangered Asteraceae, Deinandra increscens subsp. villosa, native to the Central Coast of California.</title>
        <authorList>
            <person name="Guilliams M."/>
            <person name="Hasenstab-Lehman K."/>
            <person name="Meyer R."/>
            <person name="Mcevoy S."/>
        </authorList>
    </citation>
    <scope>NUCLEOTIDE SEQUENCE [LARGE SCALE GENOMIC DNA]</scope>
    <source>
        <tissue evidence="2">Leaf</tissue>
    </source>
</reference>
<evidence type="ECO:0000256" key="1">
    <source>
        <dbReference type="SAM" id="MobiDB-lite"/>
    </source>
</evidence>
<proteinExistence type="predicted"/>
<feature type="region of interest" description="Disordered" evidence="1">
    <location>
        <begin position="70"/>
        <end position="105"/>
    </location>
</feature>
<dbReference type="Proteomes" id="UP001408789">
    <property type="component" value="Unassembled WGS sequence"/>
</dbReference>
<dbReference type="EMBL" id="JBCNJP010000003">
    <property type="protein sequence ID" value="KAK9080246.1"/>
    <property type="molecule type" value="Genomic_DNA"/>
</dbReference>
<dbReference type="AlphaFoldDB" id="A0AAP0DSC4"/>
<accession>A0AAP0DSC4</accession>
<dbReference type="PANTHER" id="PTHR37249:SF3">
    <property type="entry name" value="OS03G0206201 PROTEIN"/>
    <property type="match status" value="1"/>
</dbReference>
<name>A0AAP0DSC4_9ASTR</name>
<protein>
    <submittedName>
        <fullName evidence="2">Uncharacterized protein</fullName>
    </submittedName>
</protein>
<evidence type="ECO:0000313" key="2">
    <source>
        <dbReference type="EMBL" id="KAK9080246.1"/>
    </source>
</evidence>
<feature type="compositionally biased region" description="Pro residues" evidence="1">
    <location>
        <begin position="93"/>
        <end position="105"/>
    </location>
</feature>
<organism evidence="2 3">
    <name type="scientific">Deinandra increscens subsp. villosa</name>
    <dbReference type="NCBI Taxonomy" id="3103831"/>
    <lineage>
        <taxon>Eukaryota</taxon>
        <taxon>Viridiplantae</taxon>
        <taxon>Streptophyta</taxon>
        <taxon>Embryophyta</taxon>
        <taxon>Tracheophyta</taxon>
        <taxon>Spermatophyta</taxon>
        <taxon>Magnoliopsida</taxon>
        <taxon>eudicotyledons</taxon>
        <taxon>Gunneridae</taxon>
        <taxon>Pentapetalae</taxon>
        <taxon>asterids</taxon>
        <taxon>campanulids</taxon>
        <taxon>Asterales</taxon>
        <taxon>Asteraceae</taxon>
        <taxon>Asteroideae</taxon>
        <taxon>Heliantheae alliance</taxon>
        <taxon>Madieae</taxon>
        <taxon>Madiinae</taxon>
        <taxon>Deinandra</taxon>
    </lineage>
</organism>
<evidence type="ECO:0000313" key="3">
    <source>
        <dbReference type="Proteomes" id="UP001408789"/>
    </source>
</evidence>
<sequence length="105" mass="11720">MIVKGCLELLAPASKKLDIKLLMLPVGYEDARMKVKVHNEDARMKVKKSMNVDHYEGDASHITLLDYHQTDPVPSSKTSIRHGPIQHDVPLMPYIPKPPSPGPGR</sequence>
<dbReference type="PANTHER" id="PTHR37249">
    <property type="entry name" value="OS03G0206201 PROTEIN"/>
    <property type="match status" value="1"/>
</dbReference>
<comment type="caution">
    <text evidence="2">The sequence shown here is derived from an EMBL/GenBank/DDBJ whole genome shotgun (WGS) entry which is preliminary data.</text>
</comment>
<keyword evidence="3" id="KW-1185">Reference proteome</keyword>
<gene>
    <name evidence="2" type="ORF">SSX86_001922</name>
</gene>